<proteinExistence type="predicted"/>
<accession>A0ABU6FQI6</accession>
<dbReference type="EMBL" id="JAQGFR010000156">
    <property type="protein sequence ID" value="MEB8513866.1"/>
    <property type="molecule type" value="Genomic_DNA"/>
</dbReference>
<evidence type="ECO:0000313" key="2">
    <source>
        <dbReference type="Proteomes" id="UP001308776"/>
    </source>
</evidence>
<sequence>MAVPIAGELLQAVAWRYSQSSILAARRNCASFRCAIRSQLAYMQASEYRRSSFVGKAHDHQ</sequence>
<dbReference type="Proteomes" id="UP001308776">
    <property type="component" value="Unassembled WGS sequence"/>
</dbReference>
<evidence type="ECO:0000313" key="1">
    <source>
        <dbReference type="EMBL" id="MEB8513866.1"/>
    </source>
</evidence>
<gene>
    <name evidence="1" type="ORF">OW717_07375</name>
</gene>
<protein>
    <submittedName>
        <fullName evidence="1">Uncharacterized protein</fullName>
    </submittedName>
</protein>
<comment type="caution">
    <text evidence="1">The sequence shown here is derived from an EMBL/GenBank/DDBJ whole genome shotgun (WGS) entry which is preliminary data.</text>
</comment>
<reference evidence="1 2" key="1">
    <citation type="submission" date="2022-11" db="EMBL/GenBank/DDBJ databases">
        <title>Comparative genomics analysis of Acidithiobacillus ferriphilus.</title>
        <authorList>
            <person name="Ma L."/>
        </authorList>
    </citation>
    <scope>NUCLEOTIDE SEQUENCE [LARGE SCALE GENOMIC DNA]</scope>
    <source>
        <strain evidence="1 2">DY15</strain>
    </source>
</reference>
<keyword evidence="2" id="KW-1185">Reference proteome</keyword>
<name>A0ABU6FQI6_9PROT</name>
<organism evidence="1 2">
    <name type="scientific">Acidithiobacillus ferriphilus</name>
    <dbReference type="NCBI Taxonomy" id="1689834"/>
    <lineage>
        <taxon>Bacteria</taxon>
        <taxon>Pseudomonadati</taxon>
        <taxon>Pseudomonadota</taxon>
        <taxon>Acidithiobacillia</taxon>
        <taxon>Acidithiobacillales</taxon>
        <taxon>Acidithiobacillaceae</taxon>
        <taxon>Acidithiobacillus</taxon>
    </lineage>
</organism>
<dbReference type="RefSeq" id="WP_325758318.1">
    <property type="nucleotide sequence ID" value="NZ_JAQGFO010000152.1"/>
</dbReference>